<organism evidence="2 3">
    <name type="scientific">Setaria viridis</name>
    <name type="common">Green bristlegrass</name>
    <name type="synonym">Setaria italica subsp. viridis</name>
    <dbReference type="NCBI Taxonomy" id="4556"/>
    <lineage>
        <taxon>Eukaryota</taxon>
        <taxon>Viridiplantae</taxon>
        <taxon>Streptophyta</taxon>
        <taxon>Embryophyta</taxon>
        <taxon>Tracheophyta</taxon>
        <taxon>Spermatophyta</taxon>
        <taxon>Magnoliopsida</taxon>
        <taxon>Liliopsida</taxon>
        <taxon>Poales</taxon>
        <taxon>Poaceae</taxon>
        <taxon>PACMAD clade</taxon>
        <taxon>Panicoideae</taxon>
        <taxon>Panicodae</taxon>
        <taxon>Paniceae</taxon>
        <taxon>Cenchrinae</taxon>
        <taxon>Setaria</taxon>
    </lineage>
</organism>
<evidence type="ECO:0000313" key="3">
    <source>
        <dbReference type="Proteomes" id="UP000298652"/>
    </source>
</evidence>
<name>A0A4U6VDE5_SETVI</name>
<dbReference type="Gramene" id="TKW22057">
    <property type="protein sequence ID" value="TKW22057"/>
    <property type="gene ID" value="SEVIR_4G204001v2"/>
</dbReference>
<keyword evidence="3" id="KW-1185">Reference proteome</keyword>
<gene>
    <name evidence="2" type="ORF">SEVIR_4G204001v2</name>
</gene>
<protein>
    <submittedName>
        <fullName evidence="2">Uncharacterized protein</fullName>
    </submittedName>
</protein>
<dbReference type="Proteomes" id="UP000298652">
    <property type="component" value="Chromosome 4"/>
</dbReference>
<feature type="compositionally biased region" description="Polar residues" evidence="1">
    <location>
        <begin position="118"/>
        <end position="134"/>
    </location>
</feature>
<feature type="compositionally biased region" description="Low complexity" evidence="1">
    <location>
        <begin position="69"/>
        <end position="106"/>
    </location>
</feature>
<feature type="compositionally biased region" description="Low complexity" evidence="1">
    <location>
        <begin position="174"/>
        <end position="190"/>
    </location>
</feature>
<feature type="region of interest" description="Disordered" evidence="1">
    <location>
        <begin position="48"/>
        <end position="190"/>
    </location>
</feature>
<evidence type="ECO:0000256" key="1">
    <source>
        <dbReference type="SAM" id="MobiDB-lite"/>
    </source>
</evidence>
<dbReference type="EMBL" id="CM016555">
    <property type="protein sequence ID" value="TKW22057.1"/>
    <property type="molecule type" value="Genomic_DNA"/>
</dbReference>
<sequence>MLDFIGSCRLLELCCSEEHGVCVEPSCQPVAGTQLLPVAVVSTMLPQELGSSIPPTPETPSPCRRRLSSSRPPRLRWSPPWAPARLTPCSRSPSSWSTWATTTSTSSRRRSGSGIGQAKTSGGTPPRSTRQPRLQQLRHHHGAVLDGRQEVRHHQRVAAGVRAGGAGAEPGRWASARASSTSLPPASTAP</sequence>
<proteinExistence type="predicted"/>
<dbReference type="AlphaFoldDB" id="A0A4U6VDE5"/>
<reference evidence="2" key="1">
    <citation type="submission" date="2019-03" db="EMBL/GenBank/DDBJ databases">
        <title>WGS assembly of Setaria viridis.</title>
        <authorList>
            <person name="Huang P."/>
            <person name="Jenkins J."/>
            <person name="Grimwood J."/>
            <person name="Barry K."/>
            <person name="Healey A."/>
            <person name="Mamidi S."/>
            <person name="Sreedasyam A."/>
            <person name="Shu S."/>
            <person name="Feldman M."/>
            <person name="Wu J."/>
            <person name="Yu Y."/>
            <person name="Chen C."/>
            <person name="Johnson J."/>
            <person name="Rokhsar D."/>
            <person name="Baxter I."/>
            <person name="Schmutz J."/>
            <person name="Brutnell T."/>
            <person name="Kellogg E."/>
        </authorList>
    </citation>
    <scope>NUCLEOTIDE SEQUENCE [LARGE SCALE GENOMIC DNA]</scope>
</reference>
<evidence type="ECO:0000313" key="2">
    <source>
        <dbReference type="EMBL" id="TKW22057.1"/>
    </source>
</evidence>
<accession>A0A4U6VDE5</accession>